<evidence type="ECO:0000313" key="5">
    <source>
        <dbReference type="EMBL" id="KAL0185147.1"/>
    </source>
</evidence>
<dbReference type="EC" id="3.1.26.4" evidence="2"/>
<dbReference type="Gene3D" id="3.30.70.270">
    <property type="match status" value="1"/>
</dbReference>
<comment type="caution">
    <text evidence="5">The sequence shown here is derived from an EMBL/GenBank/DDBJ whole genome shotgun (WGS) entry which is preliminary data.</text>
</comment>
<dbReference type="Pfam" id="PF17921">
    <property type="entry name" value="Integrase_H2C2"/>
    <property type="match status" value="1"/>
</dbReference>
<reference evidence="5 6" key="1">
    <citation type="submission" date="2024-05" db="EMBL/GenBank/DDBJ databases">
        <title>Genome sequencing and assembly of Indian major carp, Cirrhinus mrigala (Hamilton, 1822).</title>
        <authorList>
            <person name="Mohindra V."/>
            <person name="Chowdhury L.M."/>
            <person name="Lal K."/>
            <person name="Jena J.K."/>
        </authorList>
    </citation>
    <scope>NUCLEOTIDE SEQUENCE [LARGE SCALE GENOMIC DNA]</scope>
    <source>
        <strain evidence="5">CM1030</strain>
        <tissue evidence="5">Blood</tissue>
    </source>
</reference>
<name>A0ABD0QG46_CIRMR</name>
<feature type="compositionally biased region" description="Polar residues" evidence="3">
    <location>
        <begin position="94"/>
        <end position="103"/>
    </location>
</feature>
<evidence type="ECO:0000313" key="6">
    <source>
        <dbReference type="Proteomes" id="UP001529510"/>
    </source>
</evidence>
<dbReference type="GO" id="GO:0004523">
    <property type="term" value="F:RNA-DNA hybrid ribonuclease activity"/>
    <property type="evidence" value="ECO:0007669"/>
    <property type="project" value="UniProtKB-EC"/>
</dbReference>
<evidence type="ECO:0000256" key="1">
    <source>
        <dbReference type="ARBA" id="ARBA00010879"/>
    </source>
</evidence>
<dbReference type="PANTHER" id="PTHR47331">
    <property type="entry name" value="PHD-TYPE DOMAIN-CONTAINING PROTEIN"/>
    <property type="match status" value="1"/>
</dbReference>
<dbReference type="InterPro" id="IPR040676">
    <property type="entry name" value="DUF5641"/>
</dbReference>
<accession>A0ABD0QG46</accession>
<dbReference type="InterPro" id="IPR036397">
    <property type="entry name" value="RNaseH_sf"/>
</dbReference>
<evidence type="ECO:0000259" key="4">
    <source>
        <dbReference type="PROSITE" id="PS50994"/>
    </source>
</evidence>
<gene>
    <name evidence="5" type="ORF">M9458_020844</name>
</gene>
<dbReference type="PANTHER" id="PTHR47331:SF5">
    <property type="entry name" value="RIBONUCLEASE H"/>
    <property type="match status" value="1"/>
</dbReference>
<dbReference type="InterPro" id="IPR001584">
    <property type="entry name" value="Integrase_cat-core"/>
</dbReference>
<feature type="compositionally biased region" description="Polar residues" evidence="3">
    <location>
        <begin position="1"/>
        <end position="18"/>
    </location>
</feature>
<dbReference type="EMBL" id="JAMKFB020000009">
    <property type="protein sequence ID" value="KAL0185147.1"/>
    <property type="molecule type" value="Genomic_DNA"/>
</dbReference>
<dbReference type="Pfam" id="PF00078">
    <property type="entry name" value="RVT_1"/>
    <property type="match status" value="1"/>
</dbReference>
<dbReference type="CDD" id="cd01644">
    <property type="entry name" value="RT_pepA17"/>
    <property type="match status" value="1"/>
</dbReference>
<dbReference type="InterPro" id="IPR043502">
    <property type="entry name" value="DNA/RNA_pol_sf"/>
</dbReference>
<sequence>SAAVNNTKPSFQWGNPQHWSFEPDPLTTAVMSSEEQATSLPCADASDRPSRQRRTPKHLEDYLLDYSYHRPAPSSQPAEEVQAEQRGAAAAVIITSQTRPSSSEGEHPATGSTDLLSMSSLRELLKSMSDKERDEAADMAVLQSKLKQYEQRQRRRKELMEHITSFLREEGEEEDDPSVKPAMPSTRTPPEKLPQPPSPSSHSSQSQSPDIEFQAKEHVCATQIEASTPTVECVNPGFVPIKPARTFPLYSPVSTGTLPMGLPQHQCATKAETAPLMLNEQYDEARRVSQSQVQQSLMAPMPAYQLPTVPYVHPAAALSSQEQVTAPLSSGYSFPQYTWMPPVVAAPQTLPSVSVPGLNIPALAVPSLQPFSQSLKRPEYLMPHRPLHAAPQPQIPDFVNDNEREFANLKLALDNLLEPHAELGEKYKYHILLEHLKLPEAQMIGQSCRHHPFPYSAAMQALQLQYGQPHQLAQSEIAAILTAPEVKPSDARSFQSFALRVHLLVSMLLSLEGPRGMELNCCSHVDRLLSKLPKFLRDGFIEYLQVQGKLNSPSINPYNLQDFAGWLQVKAQQQRLSSRLVQRYQYEKSPSTSKEKGGAKPKSQSTALYHGAAPPEATASLSPRLSREKTTPKVNCLFCGSKDHYITRCSSIKEQSVADLCKWISEGKRCWKCARSHAPETCNLKKPCSDCGGIHLQVLHGVAQSHATSTSSAATESRVYLLPSISSGRVLLKVVPVLLHHNSKRVETYAVLDDGAQRTMILPTAVQQLQLSGEHETLALRTVRPDTTHLSGFKVTFEISPRDNPKKRYKVLGAFTASGLDLVEQSYPVQTLQRKYTHLRGVPLQPFHKVRPLVLIGSDQVHLITAKEPIRQGTRGGPVAVRTALGWALQGAEMSSTDHATVQQCFFVSTAYPDDLLYRNVERLWQLDVLPFRNEKLVVRSRQDKEAMHLLESQTQRVTVDGVQRYATPLLWRPGAPKLEGSMQFVLANLRSTERRLRKDPEKSSVYSEEIAKLIEAGYVVKLDQEEATQPEEAWYLPHHLVSHNNKSRLVFDCSFRHHGLSLNDQLLPGPTLGPSLLGVLLRFRQHPVAVSSDIKGMFHQVRLLPTDRPFLRFIWRALQSEHPPDVYEWQVLPFGTTSSPCCAIFALQHHAHNSEGKYPGLQQIVHQSFYVDNCLTSFPTVSAAKQTVDQLRSMLAEGGFDLRQWASSHPAVVAHLPSAARSPATEQWLMQNRNDPMEPTLGLRWNCATDTLGYQYRPIERTALTMRAAYQVLASQYDPLGFILPFTTRAKVIIQQLWAKKRDWDDPDLPPNLQTAWTSWESELAHLSKVSIPRCYLPASTTAAIQHSSLHVFCDASEKAYRAVAYLAVNLDSDIHVSFIMARSRVAPKRQQSMPRLELCAALAGAQLAKVVRDELTLSISQTILWTDSMTVLEWIQCLWGHEYVNTQDNPADDITRGKTLQSLSEPSRWNQGPEFLRQSPEHWPKKPTVTPVEAVSELKALSCYSIMTVEADSSLPDVTQFSTWRELVEATRQACQGAATSSDVPMTNREAEAVLLRSCQAQSFAEEVAALKARKSVPVHSRLVNLAPEWDSLTNLIRVGGRLRRLAGSEPEQIHPIVLDPKHPSTKLLIKQFDERLLHPGAERVYAEMRRQYWILRGRQAIKHHQLNCLSCQRWRAQPNVPQMADLPPERLRLLCPPFHSTGVDCFGPYLVKIGRRNEKRWGLIFKCFTMRAVHIELLNSMDADAFLLALRRFIARRGQPKEIRSDCGTNFRGAERELREAFSSMEPELQTRLADHQISFKFNPPSAPHFGGMWEREVRSLKNALQVAVGNQAVTEEVLSTVLVEVEGILNSKPLGYASTDVADIDPITPNLLLMGRRDASLPQVAYAPGDMGRWRWRHCQNIVDQFWIQFTRNYLPTLQTRQKWHKTSSNLEIDSVGLLVDPQLPRAQWSIGKVRRTLPSSDGCVRTAEVVIDGKTYLRPVARLIQLPALE</sequence>
<feature type="domain" description="Integrase catalytic" evidence="4">
    <location>
        <begin position="1695"/>
        <end position="1881"/>
    </location>
</feature>
<dbReference type="SUPFAM" id="SSF53098">
    <property type="entry name" value="Ribonuclease H-like"/>
    <property type="match status" value="1"/>
</dbReference>
<dbReference type="GO" id="GO:0006259">
    <property type="term" value="P:DNA metabolic process"/>
    <property type="evidence" value="ECO:0007669"/>
    <property type="project" value="UniProtKB-ARBA"/>
</dbReference>
<keyword evidence="6" id="KW-1185">Reference proteome</keyword>
<dbReference type="PROSITE" id="PS50994">
    <property type="entry name" value="INTEGRASE"/>
    <property type="match status" value="1"/>
</dbReference>
<dbReference type="InterPro" id="IPR008042">
    <property type="entry name" value="Retrotrans_Pao"/>
</dbReference>
<evidence type="ECO:0000256" key="3">
    <source>
        <dbReference type="SAM" id="MobiDB-lite"/>
    </source>
</evidence>
<evidence type="ECO:0000256" key="2">
    <source>
        <dbReference type="ARBA" id="ARBA00012180"/>
    </source>
</evidence>
<dbReference type="InterPro" id="IPR041588">
    <property type="entry name" value="Integrase_H2C2"/>
</dbReference>
<feature type="compositionally biased region" description="Polar residues" evidence="3">
    <location>
        <begin position="29"/>
        <end position="39"/>
    </location>
</feature>
<dbReference type="InterPro" id="IPR012337">
    <property type="entry name" value="RNaseH-like_sf"/>
</dbReference>
<feature type="region of interest" description="Disordered" evidence="3">
    <location>
        <begin position="585"/>
        <end position="626"/>
    </location>
</feature>
<feature type="non-terminal residue" evidence="5">
    <location>
        <position position="1995"/>
    </location>
</feature>
<dbReference type="Pfam" id="PF18701">
    <property type="entry name" value="DUF5641"/>
    <property type="match status" value="1"/>
</dbReference>
<organism evidence="5 6">
    <name type="scientific">Cirrhinus mrigala</name>
    <name type="common">Mrigala</name>
    <dbReference type="NCBI Taxonomy" id="683832"/>
    <lineage>
        <taxon>Eukaryota</taxon>
        <taxon>Metazoa</taxon>
        <taxon>Chordata</taxon>
        <taxon>Craniata</taxon>
        <taxon>Vertebrata</taxon>
        <taxon>Euteleostomi</taxon>
        <taxon>Actinopterygii</taxon>
        <taxon>Neopterygii</taxon>
        <taxon>Teleostei</taxon>
        <taxon>Ostariophysi</taxon>
        <taxon>Cypriniformes</taxon>
        <taxon>Cyprinidae</taxon>
        <taxon>Labeoninae</taxon>
        <taxon>Labeonini</taxon>
        <taxon>Cirrhinus</taxon>
    </lineage>
</organism>
<feature type="region of interest" description="Disordered" evidence="3">
    <location>
        <begin position="167"/>
        <end position="211"/>
    </location>
</feature>
<comment type="similarity">
    <text evidence="1">Belongs to the beta type-B retroviral polymerase family. HERV class-II K(HML-2) pol subfamily.</text>
</comment>
<dbReference type="Gene3D" id="3.10.10.10">
    <property type="entry name" value="HIV Type 1 Reverse Transcriptase, subunit A, domain 1"/>
    <property type="match status" value="1"/>
</dbReference>
<dbReference type="InterPro" id="IPR043128">
    <property type="entry name" value="Rev_trsase/Diguanyl_cyclase"/>
</dbReference>
<dbReference type="Pfam" id="PF05380">
    <property type="entry name" value="Peptidase_A17"/>
    <property type="match status" value="1"/>
</dbReference>
<dbReference type="SUPFAM" id="SSF56672">
    <property type="entry name" value="DNA/RNA polymerases"/>
    <property type="match status" value="1"/>
</dbReference>
<feature type="region of interest" description="Disordered" evidence="3">
    <location>
        <begin position="1"/>
        <end position="118"/>
    </location>
</feature>
<dbReference type="Proteomes" id="UP001529510">
    <property type="component" value="Unassembled WGS sequence"/>
</dbReference>
<feature type="compositionally biased region" description="Low complexity" evidence="3">
    <location>
        <begin position="200"/>
        <end position="209"/>
    </location>
</feature>
<feature type="non-terminal residue" evidence="5">
    <location>
        <position position="1"/>
    </location>
</feature>
<proteinExistence type="inferred from homology"/>
<protein>
    <recommendedName>
        <fullName evidence="2">ribonuclease H</fullName>
        <ecNumber evidence="2">3.1.26.4</ecNumber>
    </recommendedName>
</protein>
<dbReference type="InterPro" id="IPR000477">
    <property type="entry name" value="RT_dom"/>
</dbReference>
<dbReference type="Gene3D" id="3.30.420.10">
    <property type="entry name" value="Ribonuclease H-like superfamily/Ribonuclease H"/>
    <property type="match status" value="1"/>
</dbReference>